<dbReference type="InterPro" id="IPR029044">
    <property type="entry name" value="Nucleotide-diphossugar_trans"/>
</dbReference>
<dbReference type="InterPro" id="IPR001173">
    <property type="entry name" value="Glyco_trans_2-like"/>
</dbReference>
<name>A0A562VN14_9BACT</name>
<dbReference type="RefSeq" id="WP_145021467.1">
    <property type="nucleotide sequence ID" value="NZ_VLLN01000009.1"/>
</dbReference>
<dbReference type="Pfam" id="PF00535">
    <property type="entry name" value="Glycos_transf_2"/>
    <property type="match status" value="1"/>
</dbReference>
<dbReference type="PANTHER" id="PTHR43685:SF11">
    <property type="entry name" value="GLYCOSYLTRANSFERASE TAGX-RELATED"/>
    <property type="match status" value="1"/>
</dbReference>
<dbReference type="AlphaFoldDB" id="A0A562VN14"/>
<dbReference type="InterPro" id="IPR050834">
    <property type="entry name" value="Glycosyltransf_2"/>
</dbReference>
<dbReference type="GO" id="GO:0016740">
    <property type="term" value="F:transferase activity"/>
    <property type="evidence" value="ECO:0007669"/>
    <property type="project" value="UniProtKB-KW"/>
</dbReference>
<evidence type="ECO:0000313" key="2">
    <source>
        <dbReference type="EMBL" id="TWJ19376.1"/>
    </source>
</evidence>
<accession>A0A562VN14</accession>
<dbReference type="EMBL" id="VLLN01000009">
    <property type="protein sequence ID" value="TWJ19376.1"/>
    <property type="molecule type" value="Genomic_DNA"/>
</dbReference>
<dbReference type="Proteomes" id="UP000319449">
    <property type="component" value="Unassembled WGS sequence"/>
</dbReference>
<evidence type="ECO:0000313" key="3">
    <source>
        <dbReference type="Proteomes" id="UP000319449"/>
    </source>
</evidence>
<dbReference type="SUPFAM" id="SSF53448">
    <property type="entry name" value="Nucleotide-diphospho-sugar transferases"/>
    <property type="match status" value="1"/>
</dbReference>
<organism evidence="2 3">
    <name type="scientific">Geobacter argillaceus</name>
    <dbReference type="NCBI Taxonomy" id="345631"/>
    <lineage>
        <taxon>Bacteria</taxon>
        <taxon>Pseudomonadati</taxon>
        <taxon>Thermodesulfobacteriota</taxon>
        <taxon>Desulfuromonadia</taxon>
        <taxon>Geobacterales</taxon>
        <taxon>Geobacteraceae</taxon>
        <taxon>Geobacter</taxon>
    </lineage>
</organism>
<dbReference type="CDD" id="cd06433">
    <property type="entry name" value="GT_2_WfgS_like"/>
    <property type="match status" value="1"/>
</dbReference>
<proteinExistence type="predicted"/>
<evidence type="ECO:0000259" key="1">
    <source>
        <dbReference type="Pfam" id="PF00535"/>
    </source>
</evidence>
<gene>
    <name evidence="2" type="ORF">JN12_01792</name>
</gene>
<dbReference type="PANTHER" id="PTHR43685">
    <property type="entry name" value="GLYCOSYLTRANSFERASE"/>
    <property type="match status" value="1"/>
</dbReference>
<dbReference type="Gene3D" id="3.90.550.10">
    <property type="entry name" value="Spore Coat Polysaccharide Biosynthesis Protein SpsA, Chain A"/>
    <property type="match status" value="1"/>
</dbReference>
<keyword evidence="2" id="KW-0808">Transferase</keyword>
<reference evidence="2 3" key="1">
    <citation type="submission" date="2019-07" db="EMBL/GenBank/DDBJ databases">
        <title>Genomic Encyclopedia of Archaeal and Bacterial Type Strains, Phase II (KMG-II): from individual species to whole genera.</title>
        <authorList>
            <person name="Goeker M."/>
        </authorList>
    </citation>
    <scope>NUCLEOTIDE SEQUENCE [LARGE SCALE GENOMIC DNA]</scope>
    <source>
        <strain evidence="2 3">ATCC BAA-1139</strain>
    </source>
</reference>
<sequence length="249" mass="28438">MMVAPLLTVITVVRNGAEFLEQTILSVTRPRPVTTEYLVIDGGSTDGTVDIIKRHSDGIRYWISEPDRGIYDAMNKGWAAAVDGSHILYLGAGDLLLSLPEEAEQYRPDTVLYGTVEVGRDHCFVPHSDWRLKYYNSLHHQGLLIPKGLHPAPPFDCRYGKYADFDFNQRLYRRGVRFRYHPELRSYAMPDGVTEEFSLAETVRITRKNFGAAHAILSILAYLALRCLPPLKRLRPYELMRSCERHADE</sequence>
<dbReference type="OrthoDB" id="433681at2"/>
<comment type="caution">
    <text evidence="2">The sequence shown here is derived from an EMBL/GenBank/DDBJ whole genome shotgun (WGS) entry which is preliminary data.</text>
</comment>
<protein>
    <submittedName>
        <fullName evidence="2">Glycosyltransferase involved in cell wall biosynthesis</fullName>
    </submittedName>
</protein>
<feature type="domain" description="Glycosyltransferase 2-like" evidence="1">
    <location>
        <begin position="8"/>
        <end position="90"/>
    </location>
</feature>
<keyword evidence="3" id="KW-1185">Reference proteome</keyword>